<reference evidence="5" key="1">
    <citation type="journal article" date="2015" name="PeerJ">
        <title>First genomic representation of candidate bacterial phylum KSB3 points to enhanced environmental sensing as a trigger of wastewater bulking.</title>
        <authorList>
            <person name="Sekiguchi Y."/>
            <person name="Ohashi A."/>
            <person name="Parks D.H."/>
            <person name="Yamauchi T."/>
            <person name="Tyson G.W."/>
            <person name="Hugenholtz P."/>
        </authorList>
    </citation>
    <scope>NUCLEOTIDE SEQUENCE [LARGE SCALE GENOMIC DNA]</scope>
</reference>
<keyword evidence="6" id="KW-1185">Reference proteome</keyword>
<dbReference type="Proteomes" id="UP000030661">
    <property type="component" value="Unassembled WGS sequence"/>
</dbReference>
<dbReference type="InterPro" id="IPR058792">
    <property type="entry name" value="Beta-barrel_RND_2"/>
</dbReference>
<dbReference type="Pfam" id="PF25954">
    <property type="entry name" value="Beta-barrel_RND_2"/>
    <property type="match status" value="1"/>
</dbReference>
<dbReference type="Pfam" id="PF25989">
    <property type="entry name" value="YknX_C"/>
    <property type="match status" value="1"/>
</dbReference>
<feature type="domain" description="YknX-like C-terminal permuted SH3-like" evidence="4">
    <location>
        <begin position="312"/>
        <end position="380"/>
    </location>
</feature>
<dbReference type="NCBIfam" id="TIGR01730">
    <property type="entry name" value="RND_mfp"/>
    <property type="match status" value="1"/>
</dbReference>
<organism evidence="5">
    <name type="scientific">Vecturithrix granuli</name>
    <dbReference type="NCBI Taxonomy" id="1499967"/>
    <lineage>
        <taxon>Bacteria</taxon>
        <taxon>Candidatus Moduliflexota</taxon>
        <taxon>Candidatus Vecturitrichia</taxon>
        <taxon>Candidatus Vecturitrichales</taxon>
        <taxon>Candidatus Vecturitrichaceae</taxon>
        <taxon>Candidatus Vecturithrix</taxon>
    </lineage>
</organism>
<accession>A0A081BTT5</accession>
<keyword evidence="2" id="KW-1133">Transmembrane helix</keyword>
<dbReference type="GO" id="GO:1990281">
    <property type="term" value="C:efflux pump complex"/>
    <property type="evidence" value="ECO:0007669"/>
    <property type="project" value="TreeGrafter"/>
</dbReference>
<keyword evidence="2" id="KW-0472">Membrane</keyword>
<dbReference type="GO" id="GO:0015562">
    <property type="term" value="F:efflux transmembrane transporter activity"/>
    <property type="evidence" value="ECO:0007669"/>
    <property type="project" value="TreeGrafter"/>
</dbReference>
<evidence type="ECO:0000259" key="4">
    <source>
        <dbReference type="Pfam" id="PF25989"/>
    </source>
</evidence>
<protein>
    <submittedName>
        <fullName evidence="5">Efflux transporter, RND family, MFP subunit</fullName>
    </submittedName>
</protein>
<dbReference type="InterPro" id="IPR006143">
    <property type="entry name" value="RND_pump_MFP"/>
</dbReference>
<gene>
    <name evidence="5" type="ORF">U27_02698</name>
</gene>
<evidence type="ECO:0000313" key="5">
    <source>
        <dbReference type="EMBL" id="GAK55740.1"/>
    </source>
</evidence>
<dbReference type="Gene3D" id="2.40.50.100">
    <property type="match status" value="1"/>
</dbReference>
<evidence type="ECO:0000259" key="3">
    <source>
        <dbReference type="Pfam" id="PF25954"/>
    </source>
</evidence>
<keyword evidence="2" id="KW-0812">Transmembrane</keyword>
<dbReference type="Gene3D" id="2.40.30.170">
    <property type="match status" value="1"/>
</dbReference>
<name>A0A081BTT5_VECG1</name>
<feature type="domain" description="CusB-like beta-barrel" evidence="3">
    <location>
        <begin position="257"/>
        <end position="305"/>
    </location>
</feature>
<dbReference type="AlphaFoldDB" id="A0A081BTT5"/>
<feature type="transmembrane region" description="Helical" evidence="2">
    <location>
        <begin position="9"/>
        <end position="30"/>
    </location>
</feature>
<proteinExistence type="inferred from homology"/>
<dbReference type="HOGENOM" id="CLU_018816_1_2_0"/>
<dbReference type="PANTHER" id="PTHR30469:SF15">
    <property type="entry name" value="HLYD FAMILY OF SECRETION PROTEINS"/>
    <property type="match status" value="1"/>
</dbReference>
<dbReference type="EMBL" id="DF820464">
    <property type="protein sequence ID" value="GAK55740.1"/>
    <property type="molecule type" value="Genomic_DNA"/>
</dbReference>
<evidence type="ECO:0000256" key="1">
    <source>
        <dbReference type="ARBA" id="ARBA00009477"/>
    </source>
</evidence>
<evidence type="ECO:0000256" key="2">
    <source>
        <dbReference type="SAM" id="Phobius"/>
    </source>
</evidence>
<dbReference type="Gene3D" id="1.10.287.470">
    <property type="entry name" value="Helix hairpin bin"/>
    <property type="match status" value="1"/>
</dbReference>
<dbReference type="STRING" id="1499967.U27_02698"/>
<evidence type="ECO:0000313" key="6">
    <source>
        <dbReference type="Proteomes" id="UP000030661"/>
    </source>
</evidence>
<dbReference type="eggNOG" id="COG0845">
    <property type="taxonomic scope" value="Bacteria"/>
</dbReference>
<dbReference type="SUPFAM" id="SSF111369">
    <property type="entry name" value="HlyD-like secretion proteins"/>
    <property type="match status" value="1"/>
</dbReference>
<dbReference type="InterPro" id="IPR058637">
    <property type="entry name" value="YknX-like_C"/>
</dbReference>
<sequence length="407" mass="45645">MKKSTKKHILVYFLAIMLIVSLFAVAQFYVRQTRQRIQKTQEEAATQSQTEAETLLTKVKVVEILPVPFTDILVLPGTVVPYEDIDLAAKTSGTVEWIGPKQGARLKKDEKLLQVDVTSSKTKVTEARALYEQALKDYNRIKRLYNEKITSKEQLDNAETVLNTSKAALDSTSVNLKDGTLYSPINGILDNLLVDPGEYINPGQTVMKIVDIDRVYIELPVPEKDILYFTKGQEVALQMSVAGGRENNNETSGTSDFRQGDFNGVIDFVSMTADNTTRTYLVKVLAENSEHKMRPGMIVRARLVRRELQDAIAVPFFTIIDHEKGKSVFVIDEEGVARERPIQYGSFQRGLVEIRNGLKLGDKLVVVGQRSLVEGQKVEITGDITPLARQWILEGRDLSKLTVDILQ</sequence>
<dbReference type="Gene3D" id="2.40.420.20">
    <property type="match status" value="1"/>
</dbReference>
<comment type="similarity">
    <text evidence="1">Belongs to the membrane fusion protein (MFP) (TC 8.A.1) family.</text>
</comment>
<dbReference type="PANTHER" id="PTHR30469">
    <property type="entry name" value="MULTIDRUG RESISTANCE PROTEIN MDTA"/>
    <property type="match status" value="1"/>
</dbReference>